<evidence type="ECO:0000313" key="2">
    <source>
        <dbReference type="Proteomes" id="UP000031631"/>
    </source>
</evidence>
<name>A0A7U6JHM3_9GAMM</name>
<dbReference type="GO" id="GO:0016787">
    <property type="term" value="F:hydrolase activity"/>
    <property type="evidence" value="ECO:0007669"/>
    <property type="project" value="UniProtKB-KW"/>
</dbReference>
<keyword evidence="2" id="KW-1185">Reference proteome</keyword>
<dbReference type="KEGG" id="tbn:TBH_C0905"/>
<dbReference type="InterPro" id="IPR010353">
    <property type="entry name" value="DmpK"/>
</dbReference>
<dbReference type="AlphaFoldDB" id="A0A7U6JHM3"/>
<sequence>MVMTGESGEPQKFDPNQRFVHITNVRPDGFIEFDFSIGEPEIYVELVLPWQAFEAFCAHNQVKHLTAEEAANVEYDRLKWRYGKPGVTS</sequence>
<proteinExistence type="predicted"/>
<dbReference type="GO" id="GO:0018662">
    <property type="term" value="F:phenol 2-monooxygenase activity"/>
    <property type="evidence" value="ECO:0007669"/>
    <property type="project" value="UniProtKB-EC"/>
</dbReference>
<organism evidence="1 2">
    <name type="scientific">Thiolapillus brandeum</name>
    <dbReference type="NCBI Taxonomy" id="1076588"/>
    <lineage>
        <taxon>Bacteria</taxon>
        <taxon>Pseudomonadati</taxon>
        <taxon>Pseudomonadota</taxon>
        <taxon>Gammaproteobacteria</taxon>
        <taxon>Chromatiales</taxon>
        <taxon>Sedimenticolaceae</taxon>
        <taxon>Thiolapillus</taxon>
    </lineage>
</organism>
<dbReference type="PIRSF" id="PIRSF000039">
    <property type="entry name" value="Phenol_monooxy_K"/>
    <property type="match status" value="1"/>
</dbReference>
<accession>A0A7U6JHM3</accession>
<dbReference type="Proteomes" id="UP000031631">
    <property type="component" value="Chromosome"/>
</dbReference>
<reference evidence="1 2" key="1">
    <citation type="journal article" date="2014" name="PLoS ONE">
        <title>Physiological and genomic features of a novel sulfur-oxidizing gammaproteobacterium belonging to a previously uncultivated symbiotic lineage isolated from a hydrothermal vent.</title>
        <authorList>
            <person name="Nunoura T."/>
            <person name="Takaki Y."/>
            <person name="Kazama H."/>
            <person name="Kakuta J."/>
            <person name="Shimamura S."/>
            <person name="Makita H."/>
            <person name="Hirai M."/>
            <person name="Miyazaki M."/>
            <person name="Takai K."/>
        </authorList>
    </citation>
    <scope>NUCLEOTIDE SEQUENCE [LARGE SCALE GENOMIC DNA]</scope>
    <source>
        <strain evidence="1 2">Hiromi1</strain>
    </source>
</reference>
<dbReference type="EMBL" id="AP012273">
    <property type="protein sequence ID" value="BAO43838.1"/>
    <property type="molecule type" value="Genomic_DNA"/>
</dbReference>
<gene>
    <name evidence="1" type="ORF">TBH_C0905</name>
</gene>
<keyword evidence="1" id="KW-0378">Hydrolase</keyword>
<evidence type="ECO:0000313" key="1">
    <source>
        <dbReference type="EMBL" id="BAO43838.1"/>
    </source>
</evidence>
<dbReference type="EC" id="1.14.13.7" evidence="1"/>
<dbReference type="Pfam" id="PF06099">
    <property type="entry name" value="Phenol_hyd_sub"/>
    <property type="match status" value="1"/>
</dbReference>
<keyword evidence="1" id="KW-0560">Oxidoreductase</keyword>
<protein>
    <submittedName>
        <fullName evidence="1">Phenol hydrolase activator</fullName>
        <ecNumber evidence="1">1.14.13.7</ecNumber>
    </submittedName>
</protein>